<feature type="transmembrane region" description="Helical" evidence="6">
    <location>
        <begin position="417"/>
        <end position="436"/>
    </location>
</feature>
<feature type="transmembrane region" description="Helical" evidence="6">
    <location>
        <begin position="481"/>
        <end position="498"/>
    </location>
</feature>
<protein>
    <submittedName>
        <fullName evidence="8">Amino acid permease</fullName>
    </submittedName>
</protein>
<dbReference type="Proteomes" id="UP001209317">
    <property type="component" value="Unassembled WGS sequence"/>
</dbReference>
<keyword evidence="9" id="KW-1185">Reference proteome</keyword>
<feature type="transmembrane region" description="Helical" evidence="6">
    <location>
        <begin position="37"/>
        <end position="59"/>
    </location>
</feature>
<dbReference type="InterPro" id="IPR002293">
    <property type="entry name" value="AA/rel_permease1"/>
</dbReference>
<dbReference type="Gene3D" id="1.20.1740.10">
    <property type="entry name" value="Amino acid/polyamine transporter I"/>
    <property type="match status" value="1"/>
</dbReference>
<keyword evidence="3 6" id="KW-0812">Transmembrane</keyword>
<keyword evidence="4 6" id="KW-1133">Transmembrane helix</keyword>
<evidence type="ECO:0000256" key="4">
    <source>
        <dbReference type="ARBA" id="ARBA00022989"/>
    </source>
</evidence>
<keyword evidence="2" id="KW-0813">Transport</keyword>
<feature type="transmembrane region" description="Helical" evidence="6">
    <location>
        <begin position="65"/>
        <end position="86"/>
    </location>
</feature>
<feature type="transmembrane region" description="Helical" evidence="6">
    <location>
        <begin position="505"/>
        <end position="521"/>
    </location>
</feature>
<sequence length="561" mass="62032">MKFKRTKSLYDIHKEYDEGYSEGHTGNLKKVLTVKDLTFMGIAAVIGAGIFSTIGKAAFDGGPGVIFLFIITAVTCGFSALCYAEFASRVPVSGSAYTYSYVTFGEIVAWIIGWALILEYAIGNIVVAISWSAYFNHLLQGLGIHLPDWLTVGYQTAKMKYDAAVAGGGSVADLVYTSAPQVLGMRFIVNLPAFLIVVFVTVLAYVGISESKKSANFMVWLKLAVLAFVVVLGMYVILRDDLAHNWSPFLPNGFQGVLRGVSSVFFAYIGFDAISTTAEECANPKRDMPRGMIYSLIICTVIYVIVALVITGMVNYKEFDGVADPLAYVFNKLSMQKIGMIISISAVVAATSVLLVFQIGQPRIWMMMSRDGLMPKKFSSLNKKYKTPGFATIMTGILVGIPVLFIDDLLMTDLTSIGTLFAFVLVCAGVLVLPRISKEKNKFRLPYINGRFIVPLIAFAFIFFYRARIMSLASHIASDNFQEILFLLFVVVLMVVAVLSFLRRYSLIPILGTLFCLYLMTEIPVKSWIAFFLWMGIGLILYYSFGRHHSVIGKRQKGTTK</sequence>
<comment type="subcellular location">
    <subcellularLocation>
        <location evidence="1">Membrane</location>
        <topology evidence="1">Multi-pass membrane protein</topology>
    </subcellularLocation>
</comment>
<dbReference type="RefSeq" id="WP_263038353.1">
    <property type="nucleotide sequence ID" value="NZ_JAOTPL010000014.1"/>
</dbReference>
<evidence type="ECO:0000259" key="7">
    <source>
        <dbReference type="Pfam" id="PF13906"/>
    </source>
</evidence>
<evidence type="ECO:0000256" key="5">
    <source>
        <dbReference type="ARBA" id="ARBA00023136"/>
    </source>
</evidence>
<feature type="transmembrane region" description="Helical" evidence="6">
    <location>
        <begin position="219"/>
        <end position="238"/>
    </location>
</feature>
<dbReference type="InterPro" id="IPR029485">
    <property type="entry name" value="CAT_C"/>
</dbReference>
<gene>
    <name evidence="8" type="ORF">OD355_10110</name>
</gene>
<dbReference type="PIRSF" id="PIRSF006060">
    <property type="entry name" value="AA_transporter"/>
    <property type="match status" value="1"/>
</dbReference>
<comment type="caution">
    <text evidence="8">The sequence shown here is derived from an EMBL/GenBank/DDBJ whole genome shotgun (WGS) entry which is preliminary data.</text>
</comment>
<dbReference type="PANTHER" id="PTHR43243:SF4">
    <property type="entry name" value="CATIONIC AMINO ACID TRANSPORTER 4"/>
    <property type="match status" value="1"/>
</dbReference>
<dbReference type="GO" id="GO:0015171">
    <property type="term" value="F:amino acid transmembrane transporter activity"/>
    <property type="evidence" value="ECO:0007669"/>
    <property type="project" value="TreeGrafter"/>
</dbReference>
<dbReference type="EMBL" id="JAOTPL010000014">
    <property type="protein sequence ID" value="MCU7694868.1"/>
    <property type="molecule type" value="Genomic_DNA"/>
</dbReference>
<dbReference type="Pfam" id="PF13906">
    <property type="entry name" value="AA_permease_C"/>
    <property type="match status" value="1"/>
</dbReference>
<feature type="transmembrane region" description="Helical" evidence="6">
    <location>
        <begin position="387"/>
        <end position="405"/>
    </location>
</feature>
<accession>A0AAE3IPW1</accession>
<evidence type="ECO:0000313" key="8">
    <source>
        <dbReference type="EMBL" id="MCU7694868.1"/>
    </source>
</evidence>
<evidence type="ECO:0000313" key="9">
    <source>
        <dbReference type="Proteomes" id="UP001209317"/>
    </source>
</evidence>
<evidence type="ECO:0000256" key="3">
    <source>
        <dbReference type="ARBA" id="ARBA00022692"/>
    </source>
</evidence>
<evidence type="ECO:0000256" key="1">
    <source>
        <dbReference type="ARBA" id="ARBA00004141"/>
    </source>
</evidence>
<feature type="domain" description="Cationic amino acid transporter C-terminal" evidence="7">
    <location>
        <begin position="507"/>
        <end position="550"/>
    </location>
</feature>
<feature type="transmembrane region" description="Helical" evidence="6">
    <location>
        <begin position="107"/>
        <end position="134"/>
    </location>
</feature>
<evidence type="ECO:0000256" key="2">
    <source>
        <dbReference type="ARBA" id="ARBA00022448"/>
    </source>
</evidence>
<feature type="transmembrane region" description="Helical" evidence="6">
    <location>
        <begin position="253"/>
        <end position="271"/>
    </location>
</feature>
<proteinExistence type="predicted"/>
<organism evidence="8 9">
    <name type="scientific">Haoranjiania flava</name>
    <dbReference type="NCBI Taxonomy" id="1856322"/>
    <lineage>
        <taxon>Bacteria</taxon>
        <taxon>Pseudomonadati</taxon>
        <taxon>Bacteroidota</taxon>
        <taxon>Chitinophagia</taxon>
        <taxon>Chitinophagales</taxon>
        <taxon>Chitinophagaceae</taxon>
        <taxon>Haoranjiania</taxon>
    </lineage>
</organism>
<feature type="transmembrane region" description="Helical" evidence="6">
    <location>
        <begin position="338"/>
        <end position="360"/>
    </location>
</feature>
<dbReference type="Pfam" id="PF13520">
    <property type="entry name" value="AA_permease_2"/>
    <property type="match status" value="1"/>
</dbReference>
<feature type="transmembrane region" description="Helical" evidence="6">
    <location>
        <begin position="187"/>
        <end position="207"/>
    </location>
</feature>
<feature type="transmembrane region" description="Helical" evidence="6">
    <location>
        <begin position="527"/>
        <end position="545"/>
    </location>
</feature>
<reference evidence="8" key="1">
    <citation type="submission" date="2022-10" db="EMBL/GenBank/DDBJ databases">
        <authorList>
            <person name="Kim H.S."/>
            <person name="Kim J.-S."/>
            <person name="Suh M.K."/>
            <person name="Eom M.K."/>
            <person name="Lee J.-S."/>
        </authorList>
    </citation>
    <scope>NUCLEOTIDE SEQUENCE</scope>
    <source>
        <strain evidence="8">LIP-5</strain>
    </source>
</reference>
<evidence type="ECO:0000256" key="6">
    <source>
        <dbReference type="SAM" id="Phobius"/>
    </source>
</evidence>
<feature type="transmembrane region" description="Helical" evidence="6">
    <location>
        <begin position="448"/>
        <end position="469"/>
    </location>
</feature>
<feature type="transmembrane region" description="Helical" evidence="6">
    <location>
        <begin position="292"/>
        <end position="316"/>
    </location>
</feature>
<dbReference type="PANTHER" id="PTHR43243">
    <property type="entry name" value="INNER MEMBRANE TRANSPORTER YGJI-RELATED"/>
    <property type="match status" value="1"/>
</dbReference>
<dbReference type="AlphaFoldDB" id="A0AAE3IPW1"/>
<name>A0AAE3IPW1_9BACT</name>
<keyword evidence="5 6" id="KW-0472">Membrane</keyword>
<dbReference type="GO" id="GO:0016020">
    <property type="term" value="C:membrane"/>
    <property type="evidence" value="ECO:0007669"/>
    <property type="project" value="UniProtKB-SubCell"/>
</dbReference>